<feature type="transmembrane region" description="Helical" evidence="1">
    <location>
        <begin position="83"/>
        <end position="103"/>
    </location>
</feature>
<name>A0AAW7JDD2_9BACT</name>
<evidence type="ECO:0000313" key="7">
    <source>
        <dbReference type="Proteomes" id="UP001168478"/>
    </source>
</evidence>
<dbReference type="EMBL" id="JAUEIE010000001">
    <property type="protein sequence ID" value="MDN0021417.1"/>
    <property type="molecule type" value="Genomic_DNA"/>
</dbReference>
<dbReference type="Proteomes" id="UP001168478">
    <property type="component" value="Unassembled WGS sequence"/>
</dbReference>
<dbReference type="GO" id="GO:0016989">
    <property type="term" value="F:sigma factor antagonist activity"/>
    <property type="evidence" value="ECO:0007669"/>
    <property type="project" value="TreeGrafter"/>
</dbReference>
<organism evidence="5 7">
    <name type="scientific">Leyella lascolaii</name>
    <dbReference type="NCBI Taxonomy" id="1776379"/>
    <lineage>
        <taxon>Bacteria</taxon>
        <taxon>Pseudomonadati</taxon>
        <taxon>Bacteroidota</taxon>
        <taxon>Bacteroidia</taxon>
        <taxon>Bacteroidales</taxon>
        <taxon>Prevotellaceae</taxon>
        <taxon>Leyella</taxon>
    </lineage>
</organism>
<keyword evidence="1" id="KW-0472">Membrane</keyword>
<dbReference type="PIRSF" id="PIRSF018266">
    <property type="entry name" value="FecR"/>
    <property type="match status" value="1"/>
</dbReference>
<evidence type="ECO:0000256" key="1">
    <source>
        <dbReference type="SAM" id="Phobius"/>
    </source>
</evidence>
<feature type="domain" description="FecR protein" evidence="2">
    <location>
        <begin position="125"/>
        <end position="212"/>
    </location>
</feature>
<evidence type="ECO:0000259" key="3">
    <source>
        <dbReference type="Pfam" id="PF16344"/>
    </source>
</evidence>
<dbReference type="Gene3D" id="2.60.120.1440">
    <property type="match status" value="1"/>
</dbReference>
<keyword evidence="6" id="KW-1185">Reference proteome</keyword>
<gene>
    <name evidence="4" type="ORF">QVN81_00035</name>
    <name evidence="5" type="ORF">QVN84_00030</name>
</gene>
<reference evidence="5" key="1">
    <citation type="submission" date="2023-06" db="EMBL/GenBank/DDBJ databases">
        <authorList>
            <person name="Zeman M."/>
            <person name="Kubasova T."/>
            <person name="Jahodarova E."/>
            <person name="Nykrynova M."/>
            <person name="Rychlik I."/>
        </authorList>
    </citation>
    <scope>NUCLEOTIDE SEQUENCE</scope>
    <source>
        <strain evidence="5">ET15</strain>
        <strain evidence="4">ET37</strain>
    </source>
</reference>
<evidence type="ECO:0000313" key="6">
    <source>
        <dbReference type="Proteomes" id="UP001167831"/>
    </source>
</evidence>
<keyword evidence="1" id="KW-1133">Transmembrane helix</keyword>
<dbReference type="InterPro" id="IPR006860">
    <property type="entry name" value="FecR"/>
</dbReference>
<reference evidence="5" key="2">
    <citation type="submission" date="2023-08" db="EMBL/GenBank/DDBJ databases">
        <title>Identification and characterization of horizontal gene transfer across gut microbiota members of farm animals based on homology search.</title>
        <authorList>
            <person name="Schwarzerova J."/>
            <person name="Nykrynova M."/>
            <person name="Jureckova K."/>
            <person name="Cejkova D."/>
            <person name="Rychlik I."/>
        </authorList>
    </citation>
    <scope>NUCLEOTIDE SEQUENCE</scope>
    <source>
        <strain evidence="5">ET15</strain>
        <strain evidence="4">ET37</strain>
    </source>
</reference>
<keyword evidence="1" id="KW-0812">Transmembrane</keyword>
<comment type="caution">
    <text evidence="5">The sequence shown here is derived from an EMBL/GenBank/DDBJ whole genome shotgun (WGS) entry which is preliminary data.</text>
</comment>
<dbReference type="Gene3D" id="3.55.50.30">
    <property type="match status" value="1"/>
</dbReference>
<dbReference type="AlphaFoldDB" id="A0AAW7JDD2"/>
<dbReference type="EMBL" id="JAUEIF010000001">
    <property type="protein sequence ID" value="MDN0023914.1"/>
    <property type="molecule type" value="Genomic_DNA"/>
</dbReference>
<dbReference type="InterPro" id="IPR032508">
    <property type="entry name" value="FecR_C"/>
</dbReference>
<evidence type="ECO:0000313" key="5">
    <source>
        <dbReference type="EMBL" id="MDN0023914.1"/>
    </source>
</evidence>
<dbReference type="PANTHER" id="PTHR30273">
    <property type="entry name" value="PERIPLASMIC SIGNAL SENSOR AND SIGMA FACTOR ACTIVATOR FECR-RELATED"/>
    <property type="match status" value="1"/>
</dbReference>
<dbReference type="Pfam" id="PF16344">
    <property type="entry name" value="FecR_C"/>
    <property type="match status" value="1"/>
</dbReference>
<feature type="domain" description="Protein FecR C-terminal" evidence="3">
    <location>
        <begin position="259"/>
        <end position="325"/>
    </location>
</feature>
<dbReference type="InterPro" id="IPR012373">
    <property type="entry name" value="Ferrdict_sens_TM"/>
</dbReference>
<accession>A0AAW7JDD2</accession>
<dbReference type="Pfam" id="PF04773">
    <property type="entry name" value="FecR"/>
    <property type="match status" value="1"/>
</dbReference>
<evidence type="ECO:0000313" key="4">
    <source>
        <dbReference type="EMBL" id="MDN0021417.1"/>
    </source>
</evidence>
<dbReference type="RefSeq" id="WP_289824292.1">
    <property type="nucleotide sequence ID" value="NZ_JAUEIE010000001.1"/>
</dbReference>
<evidence type="ECO:0000259" key="2">
    <source>
        <dbReference type="Pfam" id="PF04773"/>
    </source>
</evidence>
<dbReference type="PANTHER" id="PTHR30273:SF2">
    <property type="entry name" value="PROTEIN FECR"/>
    <property type="match status" value="1"/>
</dbReference>
<protein>
    <submittedName>
        <fullName evidence="5">FecR domain-containing protein</fullName>
    </submittedName>
</protein>
<sequence>MKRPDENVIMRFLTGCCSDQELEEVRDWISASEENAAELFRLEEMHRRLSGLSMSGREVEKALSGVHARIDRARSRRAVMARLMRYAAAAVVLVMMGAGMWLLGGGMERLGVTDYVVAKASASTPREVTLADSTRVWLNAGSSLRYPKKFDKAERRVELQGEGYFEVAKDRSRPFVVSGGPVDVKVLGTVFDFNVNSDRRIAEVSLMEGSVEVTEHCSSGKVMLLPGQKAFVDYGSGHITVRNDDVRLDAVWHNRLIPFYNADVRHIAETLEKLYGVRVVVDDAIDDSHTYSGQIIHRNSIDSVLESLRNTIPVNYHKKNGKIYIVPD</sequence>
<dbReference type="Proteomes" id="UP001167831">
    <property type="component" value="Unassembled WGS sequence"/>
</dbReference>
<proteinExistence type="predicted"/>